<accession>A0A5J5G8N8</accession>
<proteinExistence type="predicted"/>
<organism evidence="2 3">
    <name type="scientific">Paenibacillus spiritus</name>
    <dbReference type="NCBI Taxonomy" id="2496557"/>
    <lineage>
        <taxon>Bacteria</taxon>
        <taxon>Bacillati</taxon>
        <taxon>Bacillota</taxon>
        <taxon>Bacilli</taxon>
        <taxon>Bacillales</taxon>
        <taxon>Paenibacillaceae</taxon>
        <taxon>Paenibacillus</taxon>
    </lineage>
</organism>
<protein>
    <submittedName>
        <fullName evidence="2">Uncharacterized protein</fullName>
    </submittedName>
</protein>
<keyword evidence="3" id="KW-1185">Reference proteome</keyword>
<dbReference type="OrthoDB" id="2678045at2"/>
<dbReference type="EMBL" id="VYKK01000016">
    <property type="protein sequence ID" value="KAA9003571.1"/>
    <property type="molecule type" value="Genomic_DNA"/>
</dbReference>
<evidence type="ECO:0000313" key="2">
    <source>
        <dbReference type="EMBL" id="KAA9003571.1"/>
    </source>
</evidence>
<evidence type="ECO:0000256" key="1">
    <source>
        <dbReference type="SAM" id="Phobius"/>
    </source>
</evidence>
<comment type="caution">
    <text evidence="2">The sequence shown here is derived from an EMBL/GenBank/DDBJ whole genome shotgun (WGS) entry which is preliminary data.</text>
</comment>
<feature type="transmembrane region" description="Helical" evidence="1">
    <location>
        <begin position="62"/>
        <end position="88"/>
    </location>
</feature>
<reference evidence="2 3" key="1">
    <citation type="submission" date="2019-09" db="EMBL/GenBank/DDBJ databases">
        <title>Bacillus ochoae sp. nov., Paenibacillus whitsoniae sp. nov., Paenibacillus spiritus sp. nov. Isolated from the Mars Exploration Rover during spacecraft assembly.</title>
        <authorList>
            <person name="Seuylemezian A."/>
            <person name="Vaishampayan P."/>
        </authorList>
    </citation>
    <scope>NUCLEOTIDE SEQUENCE [LARGE SCALE GENOMIC DNA]</scope>
    <source>
        <strain evidence="2 3">MER_111</strain>
    </source>
</reference>
<keyword evidence="1" id="KW-0472">Membrane</keyword>
<keyword evidence="1" id="KW-0812">Transmembrane</keyword>
<name>A0A5J5G8N8_9BACL</name>
<dbReference type="AlphaFoldDB" id="A0A5J5G8N8"/>
<keyword evidence="1" id="KW-1133">Transmembrane helix</keyword>
<feature type="transmembrane region" description="Helical" evidence="1">
    <location>
        <begin position="117"/>
        <end position="138"/>
    </location>
</feature>
<sequence>MRTATGRFKCLVRTKDTDKSAATYYHYKLIKKMTVPRPVLLIFQWAPLLFAVAETFTLSVFSVVYCMIALPVVLWIHYVIARSVLLIAGYPVRKRWRFTLNLPWVGYMPEQYAPYRLFRAAQLHTFWIGFAVTAMFIVWTPPAFTVSLALIHLWILGPRFYILLRFGWRRQDDMLKFGPAEAACYSP</sequence>
<feature type="transmembrane region" description="Helical" evidence="1">
    <location>
        <begin position="144"/>
        <end position="164"/>
    </location>
</feature>
<evidence type="ECO:0000313" key="3">
    <source>
        <dbReference type="Proteomes" id="UP000367750"/>
    </source>
</evidence>
<dbReference type="Proteomes" id="UP000367750">
    <property type="component" value="Unassembled WGS sequence"/>
</dbReference>
<feature type="transmembrane region" description="Helical" evidence="1">
    <location>
        <begin position="38"/>
        <end position="56"/>
    </location>
</feature>
<gene>
    <name evidence="2" type="ORF">F4V43_12685</name>
</gene>